<dbReference type="AlphaFoldDB" id="Q7UTI6"/>
<keyword evidence="1" id="KW-1133">Transmembrane helix</keyword>
<reference evidence="2 3" key="1">
    <citation type="journal article" date="2003" name="Proc. Natl. Acad. Sci. U.S.A.">
        <title>Complete genome sequence of the marine planctomycete Pirellula sp. strain 1.</title>
        <authorList>
            <person name="Gloeckner F.O."/>
            <person name="Kube M."/>
            <person name="Bauer M."/>
            <person name="Teeling H."/>
            <person name="Lombardot T."/>
            <person name="Ludwig W."/>
            <person name="Gade D."/>
            <person name="Beck A."/>
            <person name="Borzym K."/>
            <person name="Heitmann K."/>
            <person name="Rabus R."/>
            <person name="Schlesner H."/>
            <person name="Amann R."/>
            <person name="Reinhardt R."/>
        </authorList>
    </citation>
    <scope>NUCLEOTIDE SEQUENCE [LARGE SCALE GENOMIC DNA]</scope>
    <source>
        <strain evidence="3">DSM 10527 / NCIMB 13988 / SH1</strain>
    </source>
</reference>
<dbReference type="KEGG" id="rba:RB3860"/>
<feature type="transmembrane region" description="Helical" evidence="1">
    <location>
        <begin position="53"/>
        <end position="75"/>
    </location>
</feature>
<evidence type="ECO:0000313" key="3">
    <source>
        <dbReference type="Proteomes" id="UP000001025"/>
    </source>
</evidence>
<keyword evidence="1" id="KW-0472">Membrane</keyword>
<protein>
    <submittedName>
        <fullName evidence="2">Uncharacterized protein</fullName>
    </submittedName>
</protein>
<dbReference type="InParanoid" id="Q7UTI6"/>
<keyword evidence="1" id="KW-0812">Transmembrane</keyword>
<dbReference type="STRING" id="243090.RB3860"/>
<dbReference type="EnsemblBacteria" id="CAD73450">
    <property type="protein sequence ID" value="CAD73450"/>
    <property type="gene ID" value="RB3860"/>
</dbReference>
<evidence type="ECO:0000256" key="1">
    <source>
        <dbReference type="SAM" id="Phobius"/>
    </source>
</evidence>
<dbReference type="EMBL" id="BX294139">
    <property type="protein sequence ID" value="CAD73450.1"/>
    <property type="molecule type" value="Genomic_DNA"/>
</dbReference>
<name>Q7UTI6_RHOBA</name>
<dbReference type="OrthoDB" id="275388at2"/>
<organism evidence="2 3">
    <name type="scientific">Rhodopirellula baltica (strain DSM 10527 / NCIMB 13988 / SH1)</name>
    <dbReference type="NCBI Taxonomy" id="243090"/>
    <lineage>
        <taxon>Bacteria</taxon>
        <taxon>Pseudomonadati</taxon>
        <taxon>Planctomycetota</taxon>
        <taxon>Planctomycetia</taxon>
        <taxon>Pirellulales</taxon>
        <taxon>Pirellulaceae</taxon>
        <taxon>Rhodopirellula</taxon>
    </lineage>
</organism>
<dbReference type="HOGENOM" id="CLU_1785357_0_0_0"/>
<evidence type="ECO:0000313" key="2">
    <source>
        <dbReference type="EMBL" id="CAD73450.1"/>
    </source>
</evidence>
<accession>Q7UTI6</accession>
<proteinExistence type="predicted"/>
<gene>
    <name evidence="2" type="ordered locus">RB3860</name>
</gene>
<keyword evidence="3" id="KW-1185">Reference proteome</keyword>
<sequence length="145" mass="15768">MHHVFKFASFIRAVKVNHSPYQTPIRDQDVSNSNLSNPDPPTILPFAQLGLRLLGVMLVVDGMGALFGGSVQWMLQIAEYSNAGYSTTIDPHSAGWVAGGIPYLVTGLYLITGGDTLLRVVFLPSRQQQAEMRAATEQIAPTDPK</sequence>
<dbReference type="Proteomes" id="UP000001025">
    <property type="component" value="Chromosome"/>
</dbReference>
<feature type="transmembrane region" description="Helical" evidence="1">
    <location>
        <begin position="95"/>
        <end position="118"/>
    </location>
</feature>
<dbReference type="PATRIC" id="fig|243090.15.peg.1797"/>